<evidence type="ECO:0000313" key="1">
    <source>
        <dbReference type="EMBL" id="KAK3079053.1"/>
    </source>
</evidence>
<dbReference type="Proteomes" id="UP001186974">
    <property type="component" value="Unassembled WGS sequence"/>
</dbReference>
<proteinExistence type="predicted"/>
<sequence>GNVALDEGETNIKFQPEALLLTARESLVAGLRTGERPVVLLSELMELLPSLYSDERRVEDFLREELDTTVAFIDGAALSTTWMDFYVSKWSKVLDDKGYIKALDLSEESLNGLAALDREQKNSILLRHSAAVFRQDRGDSQMVVGIYIVSIEWVSRLKREACDRAKRLGQELWLDGVGTSVQDTYLRNPTIVEKALATHDLPPDLQSALLNEDKIFEKRTIYEGFEMEIRRLENDVQEQFVMMWRDRITSRLQLYEASIESLDAEPLQEQLSDLLHEHIINELVPEVIKRAETRNLIRSIRTKEQLEKLKVQLNKDQPSSKTIMSALDRFASKLELKAQDPPELASKKDIMLSDMVKSMRKDDDGPRLFLIAVLCLLAKNKGGIVYATGKFAPKLMRMLKSDMDAQQYTRLERLKDAVKAGTLSNDDREELRALAESAVQTTGPPQNGTED</sequence>
<feature type="non-terminal residue" evidence="1">
    <location>
        <position position="1"/>
    </location>
</feature>
<keyword evidence="2" id="KW-1185">Reference proteome</keyword>
<gene>
    <name evidence="1" type="ORF">LTS18_005865</name>
</gene>
<comment type="caution">
    <text evidence="1">The sequence shown here is derived from an EMBL/GenBank/DDBJ whole genome shotgun (WGS) entry which is preliminary data.</text>
</comment>
<organism evidence="1 2">
    <name type="scientific">Coniosporium uncinatum</name>
    <dbReference type="NCBI Taxonomy" id="93489"/>
    <lineage>
        <taxon>Eukaryota</taxon>
        <taxon>Fungi</taxon>
        <taxon>Dikarya</taxon>
        <taxon>Ascomycota</taxon>
        <taxon>Pezizomycotina</taxon>
        <taxon>Dothideomycetes</taxon>
        <taxon>Dothideomycetes incertae sedis</taxon>
        <taxon>Coniosporium</taxon>
    </lineage>
</organism>
<protein>
    <submittedName>
        <fullName evidence="1">Uncharacterized protein</fullName>
    </submittedName>
</protein>
<reference evidence="1" key="1">
    <citation type="submission" date="2024-09" db="EMBL/GenBank/DDBJ databases">
        <title>Black Yeasts Isolated from many extreme environments.</title>
        <authorList>
            <person name="Coleine C."/>
            <person name="Stajich J.E."/>
            <person name="Selbmann L."/>
        </authorList>
    </citation>
    <scope>NUCLEOTIDE SEQUENCE</scope>
    <source>
        <strain evidence="1">CCFEE 5737</strain>
    </source>
</reference>
<name>A0ACC3DQZ7_9PEZI</name>
<evidence type="ECO:0000313" key="2">
    <source>
        <dbReference type="Proteomes" id="UP001186974"/>
    </source>
</evidence>
<dbReference type="EMBL" id="JAWDJW010001411">
    <property type="protein sequence ID" value="KAK3079053.1"/>
    <property type="molecule type" value="Genomic_DNA"/>
</dbReference>
<accession>A0ACC3DQZ7</accession>